<feature type="domain" description="Calcineurin-like phosphoesterase" evidence="2">
    <location>
        <begin position="265"/>
        <end position="462"/>
    </location>
</feature>
<dbReference type="Gene3D" id="3.60.21.10">
    <property type="match status" value="1"/>
</dbReference>
<evidence type="ECO:0000313" key="3">
    <source>
        <dbReference type="EMBL" id="OPZ92735.1"/>
    </source>
</evidence>
<reference evidence="3 4" key="1">
    <citation type="submission" date="2017-02" db="EMBL/GenBank/DDBJ databases">
        <title>Delving into the versatile metabolic prowess of the omnipresent phylum Bacteroidetes.</title>
        <authorList>
            <person name="Nobu M.K."/>
            <person name="Mei R."/>
            <person name="Narihiro T."/>
            <person name="Kuroda K."/>
            <person name="Liu W.-T."/>
        </authorList>
    </citation>
    <scope>NUCLEOTIDE SEQUENCE [LARGE SCALE GENOMIC DNA]</scope>
    <source>
        <strain evidence="3">ADurb.Bin417</strain>
    </source>
</reference>
<keyword evidence="3" id="KW-0378">Hydrolase</keyword>
<dbReference type="PANTHER" id="PTHR43143:SF1">
    <property type="entry name" value="SERINE_THREONINE-PROTEIN PHOSPHATASE CPPED1"/>
    <property type="match status" value="1"/>
</dbReference>
<comment type="caution">
    <text evidence="3">The sequence shown here is derived from an EMBL/GenBank/DDBJ whole genome shotgun (WGS) entry which is preliminary data.</text>
</comment>
<dbReference type="Gene3D" id="2.60.120.200">
    <property type="match status" value="1"/>
</dbReference>
<dbReference type="EMBL" id="MWAK01000072">
    <property type="protein sequence ID" value="OPZ92735.1"/>
    <property type="molecule type" value="Genomic_DNA"/>
</dbReference>
<dbReference type="Pfam" id="PF00149">
    <property type="entry name" value="Metallophos"/>
    <property type="match status" value="1"/>
</dbReference>
<gene>
    <name evidence="3" type="primary">cpdA_1</name>
    <name evidence="3" type="ORF">BWY73_00658</name>
</gene>
<dbReference type="InterPro" id="IPR029052">
    <property type="entry name" value="Metallo-depent_PP-like"/>
</dbReference>
<evidence type="ECO:0000313" key="4">
    <source>
        <dbReference type="Proteomes" id="UP000485484"/>
    </source>
</evidence>
<proteinExistence type="predicted"/>
<dbReference type="EC" id="3.1.4.17" evidence="3"/>
<dbReference type="InterPro" id="IPR004843">
    <property type="entry name" value="Calcineurin-like_PHP"/>
</dbReference>
<feature type="chain" id="PRO_5012528367" evidence="1">
    <location>
        <begin position="33"/>
        <end position="525"/>
    </location>
</feature>
<evidence type="ECO:0000256" key="1">
    <source>
        <dbReference type="SAM" id="SignalP"/>
    </source>
</evidence>
<dbReference type="PANTHER" id="PTHR43143">
    <property type="entry name" value="METALLOPHOSPHOESTERASE, CALCINEURIN SUPERFAMILY"/>
    <property type="match status" value="1"/>
</dbReference>
<feature type="signal peptide" evidence="1">
    <location>
        <begin position="1"/>
        <end position="32"/>
    </location>
</feature>
<dbReference type="Proteomes" id="UP000485484">
    <property type="component" value="Unassembled WGS sequence"/>
</dbReference>
<evidence type="ECO:0000259" key="2">
    <source>
        <dbReference type="Pfam" id="PF00149"/>
    </source>
</evidence>
<name>A0A1V5MHV7_UNCT6</name>
<sequence length="525" mass="57982">MFNLFKRAKFYTGLGLLLLLTLALSFATQARAGAYKEDFESLTAGASLSGQAGWTAESFVTVEEGSGHTGKKALRVAPTPAAGRAFQRTLEWDAGWKEVWVDAYLRIPRSPQLALLEVQKGGQMVAAGGPGGPGEAGSGFVFRSSRGQNIGWPRMYERASNPYTGESSQLKPETWVRLTMRLDLEKKEFEVYRDGKCVFSEMEMAKALPAAGEYILRLTTSPIKAEANPADFTFYIDDLYLGPDKPAGIEPAQVVPPRPKNTLVRVVVVGDTQISASEAKSKGSPFGTLGPIIATANRLEPDLVLFVGDQVNIGGDPATFKDQAAVLYPVWTEEMKRLKAPYYTTPGNHDPHALYKQYLRPELDYSFEKNGVTFISFSSSAPENPDDWSHNGKVSPEQLAWLEKEMAKAAAKKNRIVTFTHITSHPNKHPLVGWYIQEGGAELRALYDKYGVFAELSGHMHRWLASWKENKTWYLVAPGTMGGGYVAGAGLAVYDILPDKAFQYEKPTKMPYFNSWGQWAKPELD</sequence>
<protein>
    <submittedName>
        <fullName evidence="3">3',5'-cyclic adenosine monophosphate phosphodiesterase CpdA</fullName>
        <ecNumber evidence="3">3.1.4.17</ecNumber>
    </submittedName>
</protein>
<accession>A0A1V5MHV7</accession>
<dbReference type="AlphaFoldDB" id="A0A1V5MHV7"/>
<keyword evidence="1" id="KW-0732">Signal</keyword>
<organism evidence="3 4">
    <name type="scientific">candidate division TA06 bacterium ADurb.Bin417</name>
    <dbReference type="NCBI Taxonomy" id="1852828"/>
    <lineage>
        <taxon>Bacteria</taxon>
        <taxon>Bacteria division TA06</taxon>
    </lineage>
</organism>
<dbReference type="GO" id="GO:0004114">
    <property type="term" value="F:3',5'-cyclic-nucleotide phosphodiesterase activity"/>
    <property type="evidence" value="ECO:0007669"/>
    <property type="project" value="UniProtKB-EC"/>
</dbReference>
<dbReference type="InterPro" id="IPR051918">
    <property type="entry name" value="STPP_CPPED1"/>
</dbReference>
<dbReference type="SUPFAM" id="SSF56300">
    <property type="entry name" value="Metallo-dependent phosphatases"/>
    <property type="match status" value="1"/>
</dbReference>